<keyword evidence="1" id="KW-0285">Flavoprotein</keyword>
<dbReference type="Proteomes" id="UP000199138">
    <property type="component" value="Unassembled WGS sequence"/>
</dbReference>
<dbReference type="CDD" id="cd00130">
    <property type="entry name" value="PAS"/>
    <property type="match status" value="1"/>
</dbReference>
<dbReference type="PANTHER" id="PTHR47429:SF2">
    <property type="entry name" value="PROTEIN TWIN LOV 1"/>
    <property type="match status" value="1"/>
</dbReference>
<dbReference type="Gene3D" id="3.30.450.20">
    <property type="entry name" value="PAS domain"/>
    <property type="match status" value="1"/>
</dbReference>
<keyword evidence="6" id="KW-1185">Reference proteome</keyword>
<keyword evidence="3" id="KW-0157">Chromophore</keyword>
<dbReference type="Pfam" id="PF13426">
    <property type="entry name" value="PAS_9"/>
    <property type="match status" value="1"/>
</dbReference>
<reference evidence="5 6" key="1">
    <citation type="submission" date="2016-10" db="EMBL/GenBank/DDBJ databases">
        <authorList>
            <person name="de Groot N.N."/>
        </authorList>
    </citation>
    <scope>NUCLEOTIDE SEQUENCE [LARGE SCALE GENOMIC DNA]</scope>
    <source>
        <strain evidence="5 6">CGMCC 1.12333</strain>
    </source>
</reference>
<dbReference type="InterPro" id="IPR000014">
    <property type="entry name" value="PAS"/>
</dbReference>
<dbReference type="STRING" id="1224947.SAMN05216480_10453"/>
<dbReference type="InterPro" id="IPR035965">
    <property type="entry name" value="PAS-like_dom_sf"/>
</dbReference>
<evidence type="ECO:0000313" key="6">
    <source>
        <dbReference type="Proteomes" id="UP000199138"/>
    </source>
</evidence>
<gene>
    <name evidence="5" type="ORF">SAMN05216480_10453</name>
</gene>
<accession>A0A1I7GB14</accession>
<dbReference type="NCBIfam" id="TIGR00229">
    <property type="entry name" value="sensory_box"/>
    <property type="match status" value="1"/>
</dbReference>
<proteinExistence type="predicted"/>
<dbReference type="PANTHER" id="PTHR47429">
    <property type="entry name" value="PROTEIN TWIN LOV 1"/>
    <property type="match status" value="1"/>
</dbReference>
<protein>
    <submittedName>
        <fullName evidence="5">PAS domain S-box-containing protein</fullName>
    </submittedName>
</protein>
<evidence type="ECO:0000313" key="5">
    <source>
        <dbReference type="EMBL" id="SFU45642.1"/>
    </source>
</evidence>
<sequence length="86" mass="9992">MNHGFTDMIGYSKSEALHRTPKFLQGADTSAQTKKRIKDNLAQNKPCKEVLINYRKDQTPYHCEVHIIPLYNQQTTHFIAFEREVG</sequence>
<evidence type="ECO:0000256" key="2">
    <source>
        <dbReference type="ARBA" id="ARBA00022643"/>
    </source>
</evidence>
<dbReference type="EMBL" id="FPBK01000004">
    <property type="protein sequence ID" value="SFU45642.1"/>
    <property type="molecule type" value="Genomic_DNA"/>
</dbReference>
<keyword evidence="2" id="KW-0288">FMN</keyword>
<feature type="domain" description="PAS" evidence="4">
    <location>
        <begin position="1"/>
        <end position="81"/>
    </location>
</feature>
<evidence type="ECO:0000256" key="1">
    <source>
        <dbReference type="ARBA" id="ARBA00022630"/>
    </source>
</evidence>
<evidence type="ECO:0000256" key="3">
    <source>
        <dbReference type="ARBA" id="ARBA00022991"/>
    </source>
</evidence>
<name>A0A1I7GB14_9FLAO</name>
<dbReference type="SUPFAM" id="SSF55785">
    <property type="entry name" value="PYP-like sensor domain (PAS domain)"/>
    <property type="match status" value="1"/>
</dbReference>
<organism evidence="5 6">
    <name type="scientific">Pustulibacterium marinum</name>
    <dbReference type="NCBI Taxonomy" id="1224947"/>
    <lineage>
        <taxon>Bacteria</taxon>
        <taxon>Pseudomonadati</taxon>
        <taxon>Bacteroidota</taxon>
        <taxon>Flavobacteriia</taxon>
        <taxon>Flavobacteriales</taxon>
        <taxon>Flavobacteriaceae</taxon>
        <taxon>Pustulibacterium</taxon>
    </lineage>
</organism>
<evidence type="ECO:0000259" key="4">
    <source>
        <dbReference type="Pfam" id="PF13426"/>
    </source>
</evidence>
<dbReference type="AlphaFoldDB" id="A0A1I7GB14"/>